<proteinExistence type="predicted"/>
<dbReference type="PROSITE" id="PS50181">
    <property type="entry name" value="FBOX"/>
    <property type="match status" value="1"/>
</dbReference>
<dbReference type="EMBL" id="GL996501">
    <property type="protein sequence ID" value="EGW33439.1"/>
    <property type="molecule type" value="Genomic_DNA"/>
</dbReference>
<dbReference type="InterPro" id="IPR036047">
    <property type="entry name" value="F-box-like_dom_sf"/>
</dbReference>
<dbReference type="RefSeq" id="XP_007374954.1">
    <property type="nucleotide sequence ID" value="XM_007374892.1"/>
</dbReference>
<accession>G3AMJ5</accession>
<dbReference type="OrthoDB" id="4027710at2759"/>
<sequence length="435" mass="50374">MEQYIHKNSKYQLVVVKTETECFAEGTFNNPIEIDDEPINDNDTIKTDILRLPEEVILEIFGHVNQIDATNIRLVNRQLYKLGTMKLFNSILVAFPEDTGLNIKGKCHVAAKLYSEYLINYTVINGFQKIARVLGMAELSMVKNILLYTAKVNNYSDHCYYYLVNKCPWITVNVISHSPVMFGKQFMRLDKISMLRVSNAYQFISDIPDNFSIKKLYLIGTQRVGSDSLALIPHLKALKFLYMEDNRELNIFNQLKQRNIANLKLKHLALRFPSFVIRQMEECFVMSEIVTFELQFFNQGTPYDDLNWLSTRMTKLRNIEITLWKMSFTMVMKQFQGHILHRIKLHSYATDKEVPSSQVATMLKGRESEITEVWATSGTNQYSGMLSSTLFFRTTKRSNSSTKQSISKQFSKTKYPNLNTILINEGLVLYCNIPP</sequence>
<dbReference type="GeneID" id="18871427"/>
<dbReference type="Proteomes" id="UP000000709">
    <property type="component" value="Unassembled WGS sequence"/>
</dbReference>
<organism evidence="3">
    <name type="scientific">Spathaspora passalidarum (strain NRRL Y-27907 / 11-Y1)</name>
    <dbReference type="NCBI Taxonomy" id="619300"/>
    <lineage>
        <taxon>Eukaryota</taxon>
        <taxon>Fungi</taxon>
        <taxon>Dikarya</taxon>
        <taxon>Ascomycota</taxon>
        <taxon>Saccharomycotina</taxon>
        <taxon>Pichiomycetes</taxon>
        <taxon>Debaryomycetaceae</taxon>
        <taxon>Spathaspora</taxon>
    </lineage>
</organism>
<dbReference type="AlphaFoldDB" id="G3AMJ5"/>
<evidence type="ECO:0000313" key="2">
    <source>
        <dbReference type="EMBL" id="EGW33439.1"/>
    </source>
</evidence>
<dbReference type="SMART" id="SM00256">
    <property type="entry name" value="FBOX"/>
    <property type="match status" value="1"/>
</dbReference>
<dbReference type="HOGENOM" id="CLU_630321_0_0_1"/>
<dbReference type="InterPro" id="IPR001810">
    <property type="entry name" value="F-box_dom"/>
</dbReference>
<name>G3AMJ5_SPAPN</name>
<feature type="domain" description="F-box" evidence="1">
    <location>
        <begin position="46"/>
        <end position="91"/>
    </location>
</feature>
<protein>
    <recommendedName>
        <fullName evidence="1">F-box domain-containing protein</fullName>
    </recommendedName>
</protein>
<gene>
    <name evidence="2" type="ORF">SPAPADRAFT_50318</name>
</gene>
<evidence type="ECO:0000313" key="3">
    <source>
        <dbReference type="Proteomes" id="UP000000709"/>
    </source>
</evidence>
<dbReference type="SUPFAM" id="SSF81383">
    <property type="entry name" value="F-box domain"/>
    <property type="match status" value="1"/>
</dbReference>
<dbReference type="SUPFAM" id="SSF52047">
    <property type="entry name" value="RNI-like"/>
    <property type="match status" value="1"/>
</dbReference>
<evidence type="ECO:0000259" key="1">
    <source>
        <dbReference type="PROSITE" id="PS50181"/>
    </source>
</evidence>
<dbReference type="InParanoid" id="G3AMJ5"/>
<reference evidence="2 3" key="1">
    <citation type="journal article" date="2011" name="Proc. Natl. Acad. Sci. U.S.A.">
        <title>Comparative genomics of xylose-fermenting fungi for enhanced biofuel production.</title>
        <authorList>
            <person name="Wohlbach D.J."/>
            <person name="Kuo A."/>
            <person name="Sato T.K."/>
            <person name="Potts K.M."/>
            <person name="Salamov A.A."/>
            <person name="LaButti K.M."/>
            <person name="Sun H."/>
            <person name="Clum A."/>
            <person name="Pangilinan J.L."/>
            <person name="Lindquist E.A."/>
            <person name="Lucas S."/>
            <person name="Lapidus A."/>
            <person name="Jin M."/>
            <person name="Gunawan C."/>
            <person name="Balan V."/>
            <person name="Dale B.E."/>
            <person name="Jeffries T.W."/>
            <person name="Zinkel R."/>
            <person name="Barry K.W."/>
            <person name="Grigoriev I.V."/>
            <person name="Gasch A.P."/>
        </authorList>
    </citation>
    <scope>NUCLEOTIDE SEQUENCE [LARGE SCALE GENOMIC DNA]</scope>
    <source>
        <strain evidence="3">NRRL Y-27907 / 11-Y1</strain>
    </source>
</reference>
<dbReference type="Pfam" id="PF00646">
    <property type="entry name" value="F-box"/>
    <property type="match status" value="1"/>
</dbReference>
<dbReference type="KEGG" id="spaa:SPAPADRAFT_50318"/>
<keyword evidence="3" id="KW-1185">Reference proteome</keyword>